<feature type="transmembrane region" description="Helical" evidence="6">
    <location>
        <begin position="298"/>
        <end position="316"/>
    </location>
</feature>
<sequence length="595" mass="68528">MLLLNICVLVGALLTPPSLRWLYSTCILLLCLYQIFRKDWLGLFIVTISLVALISSNSWREWTKNEVEGPFYWDVEQACLRSDGELENFSLIVRDKGRSFEAGLCDRPASSELLPVRLNFARLFGDYREHLAYVKGVDALLYLPKQAQQTPLPLKLDQYPSWRFAYSIIKGDRSRWDERDRWLINYLGITHLFVVSGLHVGFVCMLALAASRLFWRFSRALRQAFCHRAWLDWLMAVPASFAYAYWSGLGEPAIRAALMALVFLTIRATYHKVALLHVLGFCAWLMLLQWPGRALDPSFWLSFSFVLLIALLLERVKGRGRMLWMQCLMSFFALLLTLGWQSSLSPLVVVINLLLIPFVAFVWFPISLISLLELSCCNTSYLYGYLDSVLLWSYEWIEAPLYQVMAITPNHEVMAWVKLTMIGLGFWGVYWLPSRRSLGFLMLLLLAALLSPLTPEWTFQWYKDRYQVVSWNRDVDGQVAFNAPTVVRLGEAKIALNPTKEALAERALVEGWHIAVVDNEERANLLRAMQVNVLSMREGERLSFYLDAERWRVESSDCYQILNLVKTVACEHAEWLESVLNYPQFDTGGLGVRAF</sequence>
<organism evidence="8 9">
    <name type="scientific">Marinomonas fungiae</name>
    <dbReference type="NCBI Taxonomy" id="1137284"/>
    <lineage>
        <taxon>Bacteria</taxon>
        <taxon>Pseudomonadati</taxon>
        <taxon>Pseudomonadota</taxon>
        <taxon>Gammaproteobacteria</taxon>
        <taxon>Oceanospirillales</taxon>
        <taxon>Oceanospirillaceae</taxon>
        <taxon>Marinomonas</taxon>
    </lineage>
</organism>
<dbReference type="PANTHER" id="PTHR30619:SF1">
    <property type="entry name" value="RECOMBINATION PROTEIN 2"/>
    <property type="match status" value="1"/>
</dbReference>
<accession>A0A0K6ILH6</accession>
<dbReference type="NCBIfam" id="TIGR00360">
    <property type="entry name" value="ComEC_N-term"/>
    <property type="match status" value="1"/>
</dbReference>
<evidence type="ECO:0000313" key="8">
    <source>
        <dbReference type="EMBL" id="CUB03941.1"/>
    </source>
</evidence>
<keyword evidence="9" id="KW-1185">Reference proteome</keyword>
<gene>
    <name evidence="8" type="ORF">Ga0061065_10531</name>
</gene>
<dbReference type="STRING" id="1137284.GCA_001418205_01798"/>
<feature type="transmembrane region" description="Helical" evidence="6">
    <location>
        <begin position="347"/>
        <end position="372"/>
    </location>
</feature>
<feature type="transmembrane region" description="Helical" evidence="6">
    <location>
        <begin position="323"/>
        <end position="341"/>
    </location>
</feature>
<evidence type="ECO:0000256" key="5">
    <source>
        <dbReference type="ARBA" id="ARBA00023136"/>
    </source>
</evidence>
<keyword evidence="3 6" id="KW-0812">Transmembrane</keyword>
<reference evidence="9" key="1">
    <citation type="submission" date="2015-08" db="EMBL/GenBank/DDBJ databases">
        <authorList>
            <person name="Varghese N."/>
        </authorList>
    </citation>
    <scope>NUCLEOTIDE SEQUENCE [LARGE SCALE GENOMIC DNA]</scope>
    <source>
        <strain evidence="9">JCM 18476</strain>
    </source>
</reference>
<evidence type="ECO:0000256" key="4">
    <source>
        <dbReference type="ARBA" id="ARBA00022989"/>
    </source>
</evidence>
<name>A0A0K6ILH6_9GAMM</name>
<feature type="transmembrane region" description="Helical" evidence="6">
    <location>
        <begin position="41"/>
        <end position="59"/>
    </location>
</feature>
<evidence type="ECO:0000256" key="2">
    <source>
        <dbReference type="ARBA" id="ARBA00022475"/>
    </source>
</evidence>
<dbReference type="InterPro" id="IPR004477">
    <property type="entry name" value="ComEC_N"/>
</dbReference>
<proteinExistence type="predicted"/>
<dbReference type="RefSeq" id="WP_055462901.1">
    <property type="nucleotide sequence ID" value="NZ_CYHG01000005.1"/>
</dbReference>
<evidence type="ECO:0000256" key="1">
    <source>
        <dbReference type="ARBA" id="ARBA00004651"/>
    </source>
</evidence>
<dbReference type="Proteomes" id="UP000182769">
    <property type="component" value="Unassembled WGS sequence"/>
</dbReference>
<evidence type="ECO:0000259" key="7">
    <source>
        <dbReference type="Pfam" id="PF03772"/>
    </source>
</evidence>
<protein>
    <submittedName>
        <fullName evidence="8">ComEC/Rec2-related protein</fullName>
    </submittedName>
</protein>
<dbReference type="AlphaFoldDB" id="A0A0K6ILH6"/>
<evidence type="ECO:0000256" key="6">
    <source>
        <dbReference type="SAM" id="Phobius"/>
    </source>
</evidence>
<dbReference type="Pfam" id="PF03772">
    <property type="entry name" value="Competence"/>
    <property type="match status" value="1"/>
</dbReference>
<dbReference type="GO" id="GO:0005886">
    <property type="term" value="C:plasma membrane"/>
    <property type="evidence" value="ECO:0007669"/>
    <property type="project" value="UniProtKB-SubCell"/>
</dbReference>
<dbReference type="InterPro" id="IPR052159">
    <property type="entry name" value="Competence_DNA_uptake"/>
</dbReference>
<feature type="domain" description="ComEC/Rec2-related protein" evidence="7">
    <location>
        <begin position="169"/>
        <end position="427"/>
    </location>
</feature>
<keyword evidence="5 6" id="KW-0472">Membrane</keyword>
<feature type="transmembrane region" description="Helical" evidence="6">
    <location>
        <begin position="252"/>
        <end position="270"/>
    </location>
</feature>
<feature type="transmembrane region" description="Helical" evidence="6">
    <location>
        <begin position="413"/>
        <end position="432"/>
    </location>
</feature>
<comment type="subcellular location">
    <subcellularLocation>
        <location evidence="1">Cell membrane</location>
        <topology evidence="1">Multi-pass membrane protein</topology>
    </subcellularLocation>
</comment>
<evidence type="ECO:0000256" key="3">
    <source>
        <dbReference type="ARBA" id="ARBA00022692"/>
    </source>
</evidence>
<keyword evidence="4 6" id="KW-1133">Transmembrane helix</keyword>
<dbReference type="OrthoDB" id="9761531at2"/>
<feature type="transmembrane region" description="Helical" evidence="6">
    <location>
        <begin position="183"/>
        <end position="208"/>
    </location>
</feature>
<feature type="transmembrane region" description="Helical" evidence="6">
    <location>
        <begin position="275"/>
        <end position="292"/>
    </location>
</feature>
<dbReference type="PANTHER" id="PTHR30619">
    <property type="entry name" value="DNA INTERNALIZATION/COMPETENCE PROTEIN COMEC/REC2"/>
    <property type="match status" value="1"/>
</dbReference>
<dbReference type="EMBL" id="CYHG01000005">
    <property type="protein sequence ID" value="CUB03941.1"/>
    <property type="molecule type" value="Genomic_DNA"/>
</dbReference>
<feature type="transmembrane region" description="Helical" evidence="6">
    <location>
        <begin position="438"/>
        <end position="455"/>
    </location>
</feature>
<keyword evidence="2" id="KW-1003">Cell membrane</keyword>
<evidence type="ECO:0000313" key="9">
    <source>
        <dbReference type="Proteomes" id="UP000182769"/>
    </source>
</evidence>